<organism evidence="1 2">
    <name type="scientific">Ceratopteris richardii</name>
    <name type="common">Triangle waterfern</name>
    <dbReference type="NCBI Taxonomy" id="49495"/>
    <lineage>
        <taxon>Eukaryota</taxon>
        <taxon>Viridiplantae</taxon>
        <taxon>Streptophyta</taxon>
        <taxon>Embryophyta</taxon>
        <taxon>Tracheophyta</taxon>
        <taxon>Polypodiopsida</taxon>
        <taxon>Polypodiidae</taxon>
        <taxon>Polypodiales</taxon>
        <taxon>Pteridineae</taxon>
        <taxon>Pteridaceae</taxon>
        <taxon>Parkerioideae</taxon>
        <taxon>Ceratopteris</taxon>
    </lineage>
</organism>
<evidence type="ECO:0000313" key="2">
    <source>
        <dbReference type="Proteomes" id="UP000825935"/>
    </source>
</evidence>
<keyword evidence="2" id="KW-1185">Reference proteome</keyword>
<protein>
    <submittedName>
        <fullName evidence="1">Uncharacterized protein</fullName>
    </submittedName>
</protein>
<evidence type="ECO:0000313" key="1">
    <source>
        <dbReference type="EMBL" id="KAH7433478.1"/>
    </source>
</evidence>
<dbReference type="AlphaFoldDB" id="A0A8T2UFP2"/>
<dbReference type="EMBL" id="CM035412">
    <property type="protein sequence ID" value="KAH7433478.1"/>
    <property type="molecule type" value="Genomic_DNA"/>
</dbReference>
<gene>
    <name evidence="1" type="ORF">KP509_07G071300</name>
</gene>
<reference evidence="1" key="1">
    <citation type="submission" date="2021-08" db="EMBL/GenBank/DDBJ databases">
        <title>WGS assembly of Ceratopteris richardii.</title>
        <authorList>
            <person name="Marchant D.B."/>
            <person name="Chen G."/>
            <person name="Jenkins J."/>
            <person name="Shu S."/>
            <person name="Leebens-Mack J."/>
            <person name="Grimwood J."/>
            <person name="Schmutz J."/>
            <person name="Soltis P."/>
            <person name="Soltis D."/>
            <person name="Chen Z.-H."/>
        </authorList>
    </citation>
    <scope>NUCLEOTIDE SEQUENCE</scope>
    <source>
        <strain evidence="1">Whitten #5841</strain>
        <tissue evidence="1">Leaf</tissue>
    </source>
</reference>
<comment type="caution">
    <text evidence="1">The sequence shown here is derived from an EMBL/GenBank/DDBJ whole genome shotgun (WGS) entry which is preliminary data.</text>
</comment>
<sequence>MVTEAHVVWRLNWQHTYRASFCVAINAWFLSRAELHAPCAAQRGRFCTFREPGLTNLRVKPSPRPSACLLESSSSFENTDYTRVSRPRDIEYWIWRRCEGGYRLLPQRVCSHQHEVVKDFLQSK</sequence>
<accession>A0A8T2UFP2</accession>
<name>A0A8T2UFP2_CERRI</name>
<proteinExistence type="predicted"/>
<dbReference type="Proteomes" id="UP000825935">
    <property type="component" value="Chromosome 7"/>
</dbReference>